<reference evidence="4 5" key="1">
    <citation type="submission" date="2017-06" db="EMBL/GenBank/DDBJ databases">
        <title>Draft genome sequence of a variant of Elsinoe murrayae.</title>
        <authorList>
            <person name="Cheng Q."/>
        </authorList>
    </citation>
    <scope>NUCLEOTIDE SEQUENCE [LARGE SCALE GENOMIC DNA]</scope>
    <source>
        <strain evidence="4 5">CQ-2017a</strain>
    </source>
</reference>
<dbReference type="Gene3D" id="3.40.50.720">
    <property type="entry name" value="NAD(P)-binding Rossmann-like Domain"/>
    <property type="match status" value="1"/>
</dbReference>
<dbReference type="Pfam" id="PF13561">
    <property type="entry name" value="adh_short_C2"/>
    <property type="match status" value="1"/>
</dbReference>
<keyword evidence="2" id="KW-0521">NADP</keyword>
<comment type="caution">
    <text evidence="4">The sequence shown here is derived from an EMBL/GenBank/DDBJ whole genome shotgun (WGS) entry which is preliminary data.</text>
</comment>
<accession>A0A2K1QNW5</accession>
<dbReference type="GO" id="GO:0016491">
    <property type="term" value="F:oxidoreductase activity"/>
    <property type="evidence" value="ECO:0007669"/>
    <property type="project" value="UniProtKB-KW"/>
</dbReference>
<dbReference type="InterPro" id="IPR036291">
    <property type="entry name" value="NAD(P)-bd_dom_sf"/>
</dbReference>
<dbReference type="FunFam" id="3.40.50.720:FF:000084">
    <property type="entry name" value="Short-chain dehydrogenase reductase"/>
    <property type="match status" value="1"/>
</dbReference>
<sequence>MQVDGVALVTGAGNGIGRAIALRLCHFACSKIAIVDISSDGLVGTELGIKEISSTIEVLSLCVDLASGDNACNSLVTSTITKFGRLDYLVNCAGTPGGFYTSTECSVDVFDKVHALNTRATWLLQKAAIEQMLKQELQNDGRGSIVNMGSMVSLQGLPSLSAYITSKHAVLGMTRAEAVDHAKHGIRINCVAPGLIATNLGHDIPQEIKDRHLTPIVTTTPLGRPGTPEEVANVVVFLLSPLASYVTGAVYTVDGGFTVA</sequence>
<keyword evidence="3" id="KW-0560">Oxidoreductase</keyword>
<dbReference type="CDD" id="cd05233">
    <property type="entry name" value="SDR_c"/>
    <property type="match status" value="1"/>
</dbReference>
<evidence type="ECO:0000256" key="1">
    <source>
        <dbReference type="ARBA" id="ARBA00006484"/>
    </source>
</evidence>
<evidence type="ECO:0008006" key="6">
    <source>
        <dbReference type="Google" id="ProtNLM"/>
    </source>
</evidence>
<evidence type="ECO:0000256" key="2">
    <source>
        <dbReference type="ARBA" id="ARBA00022857"/>
    </source>
</evidence>
<name>A0A2K1QNW5_9PEZI</name>
<dbReference type="OrthoDB" id="5840532at2759"/>
<dbReference type="Proteomes" id="UP000243797">
    <property type="component" value="Unassembled WGS sequence"/>
</dbReference>
<dbReference type="EMBL" id="NKHZ01000055">
    <property type="protein sequence ID" value="PNS16808.1"/>
    <property type="molecule type" value="Genomic_DNA"/>
</dbReference>
<evidence type="ECO:0000313" key="5">
    <source>
        <dbReference type="Proteomes" id="UP000243797"/>
    </source>
</evidence>
<evidence type="ECO:0000313" key="4">
    <source>
        <dbReference type="EMBL" id="PNS16808.1"/>
    </source>
</evidence>
<dbReference type="SUPFAM" id="SSF51735">
    <property type="entry name" value="NAD(P)-binding Rossmann-fold domains"/>
    <property type="match status" value="1"/>
</dbReference>
<evidence type="ECO:0000256" key="3">
    <source>
        <dbReference type="ARBA" id="ARBA00023002"/>
    </source>
</evidence>
<gene>
    <name evidence="4" type="ORF">CAC42_4772</name>
</gene>
<dbReference type="PANTHER" id="PTHR24321">
    <property type="entry name" value="DEHYDROGENASES, SHORT CHAIN"/>
    <property type="match status" value="1"/>
</dbReference>
<dbReference type="PRINTS" id="PR00080">
    <property type="entry name" value="SDRFAMILY"/>
</dbReference>
<dbReference type="PRINTS" id="PR00081">
    <property type="entry name" value="GDHRDH"/>
</dbReference>
<dbReference type="InterPro" id="IPR002347">
    <property type="entry name" value="SDR_fam"/>
</dbReference>
<dbReference type="PANTHER" id="PTHR24321:SF12">
    <property type="entry name" value="SHORT-CHAIN DEHYDROGENASE_REDUCTASE FAMILY, PUTATIVE (AFU_ORTHOLOGUE AFUA_5G14340)-RELATED"/>
    <property type="match status" value="1"/>
</dbReference>
<protein>
    <recommendedName>
        <fullName evidence="6">Levodione reductase</fullName>
    </recommendedName>
</protein>
<dbReference type="STRING" id="2082308.A0A2K1QNW5"/>
<dbReference type="InParanoid" id="A0A2K1QNW5"/>
<proteinExistence type="inferred from homology"/>
<keyword evidence="5" id="KW-1185">Reference proteome</keyword>
<comment type="similarity">
    <text evidence="1">Belongs to the short-chain dehydrogenases/reductases (SDR) family.</text>
</comment>
<dbReference type="AlphaFoldDB" id="A0A2K1QNW5"/>
<organism evidence="4 5">
    <name type="scientific">Sphaceloma murrayae</name>
    <dbReference type="NCBI Taxonomy" id="2082308"/>
    <lineage>
        <taxon>Eukaryota</taxon>
        <taxon>Fungi</taxon>
        <taxon>Dikarya</taxon>
        <taxon>Ascomycota</taxon>
        <taxon>Pezizomycotina</taxon>
        <taxon>Dothideomycetes</taxon>
        <taxon>Dothideomycetidae</taxon>
        <taxon>Myriangiales</taxon>
        <taxon>Elsinoaceae</taxon>
        <taxon>Sphaceloma</taxon>
    </lineage>
</organism>